<reference evidence="2" key="1">
    <citation type="submission" date="2018-05" db="EMBL/GenBank/DDBJ databases">
        <authorList>
            <person name="Lanie J.A."/>
            <person name="Ng W.-L."/>
            <person name="Kazmierczak K.M."/>
            <person name="Andrzejewski T.M."/>
            <person name="Davidsen T.M."/>
            <person name="Wayne K.J."/>
            <person name="Tettelin H."/>
            <person name="Glass J.I."/>
            <person name="Rusch D."/>
            <person name="Podicherti R."/>
            <person name="Tsui H.-C.T."/>
            <person name="Winkler M.E."/>
        </authorList>
    </citation>
    <scope>NUCLEOTIDE SEQUENCE</scope>
</reference>
<evidence type="ECO:0000256" key="1">
    <source>
        <dbReference type="SAM" id="Phobius"/>
    </source>
</evidence>
<keyword evidence="1" id="KW-1133">Transmembrane helix</keyword>
<proteinExistence type="predicted"/>
<gene>
    <name evidence="2" type="ORF">METZ01_LOCUS169094</name>
</gene>
<keyword evidence="1" id="KW-0812">Transmembrane</keyword>
<protein>
    <submittedName>
        <fullName evidence="2">Uncharacterized protein</fullName>
    </submittedName>
</protein>
<dbReference type="EMBL" id="UINC01030969">
    <property type="protein sequence ID" value="SVB16240.1"/>
    <property type="molecule type" value="Genomic_DNA"/>
</dbReference>
<accession>A0A382BQZ0</accession>
<organism evidence="2">
    <name type="scientific">marine metagenome</name>
    <dbReference type="NCBI Taxonomy" id="408172"/>
    <lineage>
        <taxon>unclassified sequences</taxon>
        <taxon>metagenomes</taxon>
        <taxon>ecological metagenomes</taxon>
    </lineage>
</organism>
<keyword evidence="1" id="KW-0472">Membrane</keyword>
<name>A0A382BQZ0_9ZZZZ</name>
<dbReference type="AlphaFoldDB" id="A0A382BQZ0"/>
<sequence>MDVINLAESFSFAALLPSTFGLEFFVPYFSIISSFTFMDLFRV</sequence>
<feature type="transmembrane region" description="Helical" evidence="1">
    <location>
        <begin position="20"/>
        <end position="41"/>
    </location>
</feature>
<evidence type="ECO:0000313" key="2">
    <source>
        <dbReference type="EMBL" id="SVB16240.1"/>
    </source>
</evidence>